<organism evidence="1">
    <name type="scientific">viral metagenome</name>
    <dbReference type="NCBI Taxonomy" id="1070528"/>
    <lineage>
        <taxon>unclassified sequences</taxon>
        <taxon>metagenomes</taxon>
        <taxon>organismal metagenomes</taxon>
    </lineage>
</organism>
<sequence>MGAFFSKDEEEQQRANRINDIKETLRKAKQQRQSMEAINDTEDEAAIQLLQEGGFIDPPAPAPAPAQTGGFFMVCA</sequence>
<reference evidence="1" key="1">
    <citation type="journal article" date="2020" name="Nature">
        <title>Giant virus diversity and host interactions through global metagenomics.</title>
        <authorList>
            <person name="Schulz F."/>
            <person name="Roux S."/>
            <person name="Paez-Espino D."/>
            <person name="Jungbluth S."/>
            <person name="Walsh D.A."/>
            <person name="Denef V.J."/>
            <person name="McMahon K.D."/>
            <person name="Konstantinidis K.T."/>
            <person name="Eloe-Fadrosh E.A."/>
            <person name="Kyrpides N.C."/>
            <person name="Woyke T."/>
        </authorList>
    </citation>
    <scope>NUCLEOTIDE SEQUENCE</scope>
    <source>
        <strain evidence="1">GVMAG-M-3300025727-45</strain>
    </source>
</reference>
<protein>
    <submittedName>
        <fullName evidence="1">Uncharacterized protein</fullName>
    </submittedName>
</protein>
<evidence type="ECO:0000313" key="1">
    <source>
        <dbReference type="EMBL" id="QHT99687.1"/>
    </source>
</evidence>
<dbReference type="EMBL" id="MN740312">
    <property type="protein sequence ID" value="QHT99687.1"/>
    <property type="molecule type" value="Genomic_DNA"/>
</dbReference>
<dbReference type="AlphaFoldDB" id="A0A6C0J6U0"/>
<name>A0A6C0J6U0_9ZZZZ</name>
<proteinExistence type="predicted"/>
<accession>A0A6C0J6U0</accession>